<dbReference type="NCBIfam" id="NF047539">
    <property type="entry name" value="XAC2610_fam"/>
    <property type="match status" value="1"/>
</dbReference>
<gene>
    <name evidence="2" type="ORF">AU378_05650</name>
</gene>
<sequence>MIFSEIFNLIFKTTMNTAIIYKTLFALLLLGSLCFGQYRFKMDGESKKYNAEITIEECETGACRNKADIIVFNKKGEKIQTFTSENLVIYFKDGLKSAKTDIIQLTSGMTQDSPVFFGDFNFDGTEDVAIRNGNGGNYGSGSYDVYVFNSTRKQFVPSAELTDLASSYQGMFEVDAKRKRLITYARSGAALHYTSEYQIIPNKGIDLVYEKITEFTDEDKTKTTIKEKINNKWVVKKSYK</sequence>
<organism evidence="2 3">
    <name type="scientific">Chryseobacterium kwangjuense</name>
    <dbReference type="NCBI Taxonomy" id="267125"/>
    <lineage>
        <taxon>Bacteria</taxon>
        <taxon>Pseudomonadati</taxon>
        <taxon>Bacteroidota</taxon>
        <taxon>Flavobacteriia</taxon>
        <taxon>Flavobacteriales</taxon>
        <taxon>Weeksellaceae</taxon>
        <taxon>Chryseobacterium group</taxon>
        <taxon>Chryseobacterium</taxon>
    </lineage>
</organism>
<evidence type="ECO:0000313" key="2">
    <source>
        <dbReference type="EMBL" id="KXH85236.1"/>
    </source>
</evidence>
<dbReference type="InterPro" id="IPR028994">
    <property type="entry name" value="Integrin_alpha_N"/>
</dbReference>
<reference evidence="2 3" key="2">
    <citation type="journal article" date="2016" name="Genome Announc.">
        <title>Draft Genome Sequence of a Biocontrol Rhizobacterium, Chryseobacterium kwangjuense Strain KJ1R5, Isolated from Pepper (Capsicum annuum).</title>
        <authorList>
            <person name="Jeong J.J."/>
            <person name="Park H."/>
            <person name="Park B.H."/>
            <person name="Mannaa M."/>
            <person name="Sang M.K."/>
            <person name="Choi I.G."/>
            <person name="Kim K.D."/>
        </authorList>
    </citation>
    <scope>NUCLEOTIDE SEQUENCE [LARGE SCALE GENOMIC DNA]</scope>
    <source>
        <strain evidence="2 3">KJ1R5</strain>
    </source>
</reference>
<name>A0A135WK01_9FLAO</name>
<dbReference type="InterPro" id="IPR058087">
    <property type="entry name" value="XAC2610_dom"/>
</dbReference>
<dbReference type="SUPFAM" id="SSF69318">
    <property type="entry name" value="Integrin alpha N-terminal domain"/>
    <property type="match status" value="1"/>
</dbReference>
<feature type="transmembrane region" description="Helical" evidence="1">
    <location>
        <begin position="19"/>
        <end position="38"/>
    </location>
</feature>
<comment type="caution">
    <text evidence="2">The sequence shown here is derived from an EMBL/GenBank/DDBJ whole genome shotgun (WGS) entry which is preliminary data.</text>
</comment>
<dbReference type="AlphaFoldDB" id="A0A135WK01"/>
<keyword evidence="1" id="KW-0472">Membrane</keyword>
<accession>A0A135WK01</accession>
<reference evidence="3" key="1">
    <citation type="submission" date="2015-12" db="EMBL/GenBank/DDBJ databases">
        <title>Genome sequence of a biocontrol rhizobacterium Chryseobacterium kwangjuense strain KJ1R5 isolated from pepper (Capsicum annuum L.).</title>
        <authorList>
            <person name="Jeong J.-J."/>
            <person name="Park H."/>
            <person name="Mannaa M."/>
            <person name="Sang M.K."/>
            <person name="Choi I.-G."/>
            <person name="Kim K.D."/>
        </authorList>
    </citation>
    <scope>NUCLEOTIDE SEQUENCE [LARGE SCALE GENOMIC DNA]</scope>
    <source>
        <strain evidence="3">KJ1R5</strain>
    </source>
</reference>
<dbReference type="EMBL" id="LPUR01000001">
    <property type="protein sequence ID" value="KXH85236.1"/>
    <property type="molecule type" value="Genomic_DNA"/>
</dbReference>
<evidence type="ECO:0000256" key="1">
    <source>
        <dbReference type="SAM" id="Phobius"/>
    </source>
</evidence>
<dbReference type="Proteomes" id="UP000070513">
    <property type="component" value="Unassembled WGS sequence"/>
</dbReference>
<protein>
    <submittedName>
        <fullName evidence="2">Uncharacterized protein</fullName>
    </submittedName>
</protein>
<keyword evidence="1" id="KW-1133">Transmembrane helix</keyword>
<proteinExistence type="predicted"/>
<keyword evidence="1" id="KW-0812">Transmembrane</keyword>
<evidence type="ECO:0000313" key="3">
    <source>
        <dbReference type="Proteomes" id="UP000070513"/>
    </source>
</evidence>